<evidence type="ECO:0000259" key="10">
    <source>
        <dbReference type="Pfam" id="PF24621"/>
    </source>
</evidence>
<gene>
    <name evidence="7" type="primary">aroK</name>
    <name evidence="8" type="synonym">aroB</name>
    <name evidence="11" type="ORF">SAMN05444368_1223</name>
</gene>
<evidence type="ECO:0000256" key="1">
    <source>
        <dbReference type="ARBA" id="ARBA00001911"/>
    </source>
</evidence>
<keyword evidence="7 11" id="KW-0418">Kinase</keyword>
<evidence type="ECO:0000313" key="12">
    <source>
        <dbReference type="Proteomes" id="UP000185093"/>
    </source>
</evidence>
<feature type="binding site" evidence="8">
    <location>
        <position position="347"/>
    </location>
    <ligand>
        <name>NAD(+)</name>
        <dbReference type="ChEBI" id="CHEBI:57540"/>
    </ligand>
</feature>
<dbReference type="Pfam" id="PF01761">
    <property type="entry name" value="DHQ_synthase"/>
    <property type="match status" value="1"/>
</dbReference>
<comment type="cofactor">
    <cofactor evidence="8">
        <name>Co(2+)</name>
        <dbReference type="ChEBI" id="CHEBI:48828"/>
    </cofactor>
    <cofactor evidence="8">
        <name>Zn(2+)</name>
        <dbReference type="ChEBI" id="CHEBI:29105"/>
    </cofactor>
    <text evidence="8">Binds 1 divalent metal cation per subunit. Can use either Co(2+) or Zn(2+).</text>
</comment>
<dbReference type="Pfam" id="PF01202">
    <property type="entry name" value="SKI"/>
    <property type="match status" value="1"/>
</dbReference>
<keyword evidence="4 8" id="KW-0520">NAD</keyword>
<keyword evidence="8" id="KW-0547">Nucleotide-binding</keyword>
<feature type="binding site" evidence="7">
    <location>
        <position position="56"/>
    </location>
    <ligand>
        <name>substrate</name>
    </ligand>
</feature>
<feature type="binding site" evidence="8">
    <location>
        <position position="444"/>
    </location>
    <ligand>
        <name>Zn(2+)</name>
        <dbReference type="ChEBI" id="CHEBI:29105"/>
    </ligand>
</feature>
<feature type="binding site" evidence="7">
    <location>
        <position position="156"/>
    </location>
    <ligand>
        <name>substrate</name>
    </ligand>
</feature>
<dbReference type="RefSeq" id="WP_074199606.1">
    <property type="nucleotide sequence ID" value="NZ_FSQZ01000001.1"/>
</dbReference>
<feature type="binding site" evidence="7">
    <location>
        <begin position="34"/>
        <end position="39"/>
    </location>
    <ligand>
        <name>ATP</name>
        <dbReference type="ChEBI" id="CHEBI:30616"/>
    </ligand>
</feature>
<keyword evidence="12" id="KW-1185">Reference proteome</keyword>
<dbReference type="InterPro" id="IPR027417">
    <property type="entry name" value="P-loop_NTPase"/>
</dbReference>
<feature type="binding site" evidence="7">
    <location>
        <position position="38"/>
    </location>
    <ligand>
        <name>Mg(2+)</name>
        <dbReference type="ChEBI" id="CHEBI:18420"/>
    </ligand>
</feature>
<comment type="pathway">
    <text evidence="8">Metabolic intermediate biosynthesis; chorismate biosynthesis; chorismate from D-erythrose 4-phosphate and phosphoenolpyruvate: step 2/7.</text>
</comment>
<keyword evidence="7" id="KW-0460">Magnesium</keyword>
<dbReference type="Gene3D" id="3.40.50.300">
    <property type="entry name" value="P-loop containing nucleotide triphosphate hydrolases"/>
    <property type="match status" value="1"/>
</dbReference>
<dbReference type="SUPFAM" id="SSF52540">
    <property type="entry name" value="P-loop containing nucleoside triphosphate hydrolases"/>
    <property type="match status" value="1"/>
</dbReference>
<comment type="cofactor">
    <cofactor evidence="1 8">
        <name>NAD(+)</name>
        <dbReference type="ChEBI" id="CHEBI:57540"/>
    </cofactor>
</comment>
<feature type="binding site" evidence="8">
    <location>
        <begin position="325"/>
        <end position="326"/>
    </location>
    <ligand>
        <name>NAD(+)</name>
        <dbReference type="ChEBI" id="CHEBI:57540"/>
    </ligand>
</feature>
<dbReference type="HAMAP" id="MF_00110">
    <property type="entry name" value="DHQ_synthase"/>
    <property type="match status" value="1"/>
</dbReference>
<comment type="caution">
    <text evidence="8">Lacks conserved residue(s) required for the propagation of feature annotation.</text>
</comment>
<dbReference type="Proteomes" id="UP000185093">
    <property type="component" value="Unassembled WGS sequence"/>
</dbReference>
<keyword evidence="8" id="KW-0028">Amino-acid biosynthesis</keyword>
<evidence type="ECO:0000256" key="4">
    <source>
        <dbReference type="ARBA" id="ARBA00023027"/>
    </source>
</evidence>
<protein>
    <recommendedName>
        <fullName evidence="7 8">Multifunctional fusion protein</fullName>
    </recommendedName>
    <domain>
        <recommendedName>
            <fullName evidence="7">Shikimate kinase</fullName>
            <shortName evidence="7">SK</shortName>
            <ecNumber evidence="7">2.7.1.71</ecNumber>
        </recommendedName>
    </domain>
    <domain>
        <recommendedName>
            <fullName evidence="8">3-dehydroquinate synthase</fullName>
            <shortName evidence="8">DHQS</shortName>
            <ecNumber evidence="8">4.2.3.4</ecNumber>
        </recommendedName>
    </domain>
</protein>
<feature type="binding site" evidence="7">
    <location>
        <position position="80"/>
    </location>
    <ligand>
        <name>substrate</name>
    </ligand>
</feature>
<keyword evidence="5 8" id="KW-0456">Lyase</keyword>
<comment type="similarity">
    <text evidence="8">Belongs to the sugar phosphate cyclases superfamily. Dehydroquinate synthase family.</text>
</comment>
<evidence type="ECO:0000256" key="8">
    <source>
        <dbReference type="HAMAP-Rule" id="MF_00110"/>
    </source>
</evidence>
<dbReference type="PANTHER" id="PTHR43622:SF1">
    <property type="entry name" value="3-DEHYDROQUINATE SYNTHASE"/>
    <property type="match status" value="1"/>
</dbReference>
<feature type="domain" description="3-dehydroquinate synthase C-terminal" evidence="10">
    <location>
        <begin position="377"/>
        <end position="519"/>
    </location>
</feature>
<comment type="function">
    <text evidence="8">Catalyzes the conversion of 3-deoxy-D-arabino-heptulosonate 7-phosphate (DAHP) to dehydroquinate (DHQ).</text>
</comment>
<dbReference type="GO" id="GO:0016301">
    <property type="term" value="F:kinase activity"/>
    <property type="evidence" value="ECO:0007669"/>
    <property type="project" value="UniProtKB-KW"/>
</dbReference>
<feature type="domain" description="3-dehydroquinate synthase N-terminal" evidence="9">
    <location>
        <begin position="265"/>
        <end position="375"/>
    </location>
</feature>
<comment type="caution">
    <text evidence="11">The sequence shown here is derived from an EMBL/GenBank/DDBJ whole genome shotgun (WGS) entry which is preliminary data.</text>
</comment>
<dbReference type="EMBL" id="FSQZ01000001">
    <property type="protein sequence ID" value="SIN69128.1"/>
    <property type="molecule type" value="Genomic_DNA"/>
</dbReference>
<sequence>MHNVTATQTVETIKKDKPDLKGTSFRLYLGGFMAAGKTSVGSKLSELTGLPFLDTDDLIEAMAGMSIAEIFATCGEGHFRELERRVLDETFKLKNVIVGLGGGVLVNPENKAKIMANGTLIMLDAAVNTIIKRASNQPGKRPLLREDNVAELLNKRRDAYKDAHFRVSTDEILVDEVASLIVQGLGLDVAKDMPKTRCETLQVKTKGASYPVIVGRGILTSDKALNDTLEAFLGIHSGKPFIISDPITFTMFARKIKEASGFHLLPRGEEGKTLRQVSAIYEKLSQCGVDRKGLILAVGGGCVGDAAGFAASTWMRGIDIVHIPTTLIAQVDSSIGGKTAVNLPEGKNLVGTFHQPCCVIVDVNCLLSLPDEEFRQGMAEVIKYGLGEDREFFRWLSDNRRSILERDPDTLLEMVKRCIELKASIVKEDEKETSGARTRLNLGHTVAHGLEASSGYSEIKHGDAVAIGLVVAARMAVMLNLCRDETLAELLELLEFFGLPVRPDRPFDEVVAYLMKDKKFVGGRPTMVLPTEGGKCKVLQTSLELLGDAYRATTC</sequence>
<evidence type="ECO:0000256" key="5">
    <source>
        <dbReference type="ARBA" id="ARBA00023239"/>
    </source>
</evidence>
<dbReference type="PRINTS" id="PR01100">
    <property type="entry name" value="SHIKIMTKNASE"/>
</dbReference>
<dbReference type="InterPro" id="IPR016037">
    <property type="entry name" value="DHQ_synth_AroB"/>
</dbReference>
<dbReference type="PANTHER" id="PTHR43622">
    <property type="entry name" value="3-DEHYDROQUINATE SYNTHASE"/>
    <property type="match status" value="1"/>
</dbReference>
<feature type="binding site" evidence="7">
    <location>
        <position position="102"/>
    </location>
    <ligand>
        <name>substrate</name>
    </ligand>
</feature>
<comment type="cofactor">
    <cofactor evidence="7">
        <name>Mg(2+)</name>
        <dbReference type="ChEBI" id="CHEBI:18420"/>
    </cofactor>
    <text evidence="7">Binds 1 Mg(2+) ion per subunit.</text>
</comment>
<comment type="catalytic activity">
    <reaction evidence="7">
        <text>shikimate + ATP = 3-phosphoshikimate + ADP + H(+)</text>
        <dbReference type="Rhea" id="RHEA:13121"/>
        <dbReference type="ChEBI" id="CHEBI:15378"/>
        <dbReference type="ChEBI" id="CHEBI:30616"/>
        <dbReference type="ChEBI" id="CHEBI:36208"/>
        <dbReference type="ChEBI" id="CHEBI:145989"/>
        <dbReference type="ChEBI" id="CHEBI:456216"/>
        <dbReference type="EC" id="2.7.1.71"/>
    </reaction>
</comment>
<dbReference type="InterPro" id="IPR031322">
    <property type="entry name" value="Shikimate/glucono_kinase"/>
</dbReference>
<dbReference type="SUPFAM" id="SSF56796">
    <property type="entry name" value="Dehydroquinate synthase-like"/>
    <property type="match status" value="1"/>
</dbReference>
<dbReference type="EC" id="4.2.3.4" evidence="8"/>
<feature type="binding site" evidence="8">
    <location>
        <position position="338"/>
    </location>
    <ligand>
        <name>NAD(+)</name>
        <dbReference type="ChEBI" id="CHEBI:57540"/>
    </ligand>
</feature>
<evidence type="ECO:0000256" key="7">
    <source>
        <dbReference type="HAMAP-Rule" id="MF_00109"/>
    </source>
</evidence>
<keyword evidence="8" id="KW-0057">Aromatic amino acid biosynthesis</keyword>
<keyword evidence="7" id="KW-0067">ATP-binding</keyword>
<dbReference type="InterPro" id="IPR050071">
    <property type="entry name" value="Dehydroquinate_synthase"/>
</dbReference>
<organism evidence="11 12">
    <name type="scientific">Acetomicrobium flavidum</name>
    <dbReference type="NCBI Taxonomy" id="49896"/>
    <lineage>
        <taxon>Bacteria</taxon>
        <taxon>Thermotogati</taxon>
        <taxon>Synergistota</taxon>
        <taxon>Synergistia</taxon>
        <taxon>Synergistales</taxon>
        <taxon>Acetomicrobiaceae</taxon>
        <taxon>Acetomicrobium</taxon>
    </lineage>
</organism>
<comment type="similarity">
    <text evidence="7">Belongs to the shikimate kinase family.</text>
</comment>
<dbReference type="Pfam" id="PF24621">
    <property type="entry name" value="DHQS_C"/>
    <property type="match status" value="1"/>
</dbReference>
<dbReference type="HAMAP" id="MF_00109">
    <property type="entry name" value="Shikimate_kinase"/>
    <property type="match status" value="1"/>
</dbReference>
<evidence type="ECO:0000256" key="6">
    <source>
        <dbReference type="ARBA" id="ARBA00023268"/>
    </source>
</evidence>
<feature type="binding site" evidence="8">
    <location>
        <position position="461"/>
    </location>
    <ligand>
        <name>Zn(2+)</name>
        <dbReference type="ChEBI" id="CHEBI:29105"/>
    </ligand>
</feature>
<dbReference type="InterPro" id="IPR000623">
    <property type="entry name" value="Shikimate_kinase/TSH1"/>
</dbReference>
<dbReference type="InterPro" id="IPR030960">
    <property type="entry name" value="DHQS/DOIS_N"/>
</dbReference>
<comment type="catalytic activity">
    <reaction evidence="8">
        <text>7-phospho-2-dehydro-3-deoxy-D-arabino-heptonate = 3-dehydroquinate + phosphate</text>
        <dbReference type="Rhea" id="RHEA:21968"/>
        <dbReference type="ChEBI" id="CHEBI:32364"/>
        <dbReference type="ChEBI" id="CHEBI:43474"/>
        <dbReference type="ChEBI" id="CHEBI:58394"/>
        <dbReference type="EC" id="4.2.3.4"/>
    </reaction>
</comment>
<evidence type="ECO:0000313" key="11">
    <source>
        <dbReference type="EMBL" id="SIN69128.1"/>
    </source>
</evidence>
<evidence type="ECO:0000256" key="3">
    <source>
        <dbReference type="ARBA" id="ARBA00022723"/>
    </source>
</evidence>
<comment type="function">
    <text evidence="7">Catalyzes the specific phosphorylation of the 3-hydroxyl group of shikimic acid using ATP as a cosubstrate.</text>
</comment>
<feature type="binding site" evidence="8">
    <location>
        <position position="380"/>
    </location>
    <ligand>
        <name>Zn(2+)</name>
        <dbReference type="ChEBI" id="CHEBI:29105"/>
    </ligand>
</feature>
<dbReference type="EC" id="2.7.1.71" evidence="7"/>
<comment type="subunit">
    <text evidence="7">Monomer.</text>
</comment>
<keyword evidence="2 8" id="KW-0963">Cytoplasm</keyword>
<keyword evidence="8" id="KW-0862">Zinc</keyword>
<evidence type="ECO:0000256" key="2">
    <source>
        <dbReference type="ARBA" id="ARBA00022490"/>
    </source>
</evidence>
<comment type="subcellular location">
    <subcellularLocation>
        <location evidence="8">Cytoplasm</location>
    </subcellularLocation>
</comment>
<proteinExistence type="inferred from homology"/>
<keyword evidence="3 8" id="KW-0479">Metal-binding</keyword>
<dbReference type="NCBIfam" id="TIGR01357">
    <property type="entry name" value="aroB"/>
    <property type="match status" value="1"/>
</dbReference>
<dbReference type="Gene3D" id="3.40.50.1970">
    <property type="match status" value="1"/>
</dbReference>
<dbReference type="Gene3D" id="1.20.1090.10">
    <property type="entry name" value="Dehydroquinate synthase-like - alpha domain"/>
    <property type="match status" value="1"/>
</dbReference>
<dbReference type="CDD" id="cd08195">
    <property type="entry name" value="DHQS"/>
    <property type="match status" value="1"/>
</dbReference>
<keyword evidence="6" id="KW-0511">Multifunctional enzyme</keyword>
<comment type="pathway">
    <text evidence="7">Metabolic intermediate biosynthesis; chorismate biosynthesis; chorismate from D-erythrose 4-phosphate and phosphoenolpyruvate: step 5/7.</text>
</comment>
<keyword evidence="7" id="KW-0808">Transferase</keyword>
<feature type="binding site" evidence="7">
    <location>
        <position position="141"/>
    </location>
    <ligand>
        <name>ATP</name>
        <dbReference type="ChEBI" id="CHEBI:30616"/>
    </ligand>
</feature>
<keyword evidence="8" id="KW-0170">Cobalt</keyword>
<name>A0ABY1JDL6_9BACT</name>
<dbReference type="CDD" id="cd00464">
    <property type="entry name" value="SK"/>
    <property type="match status" value="1"/>
</dbReference>
<dbReference type="InterPro" id="IPR056179">
    <property type="entry name" value="DHQS_C"/>
</dbReference>
<evidence type="ECO:0000259" key="9">
    <source>
        <dbReference type="Pfam" id="PF01761"/>
    </source>
</evidence>
<reference evidence="11 12" key="1">
    <citation type="submission" date="2016-11" db="EMBL/GenBank/DDBJ databases">
        <authorList>
            <person name="Varghese N."/>
            <person name="Submissions S."/>
        </authorList>
    </citation>
    <scope>NUCLEOTIDE SEQUENCE [LARGE SCALE GENOMIC DNA]</scope>
    <source>
        <strain evidence="11 12">DSM 20664</strain>
    </source>
</reference>
<accession>A0ABY1JDL6</accession>